<proteinExistence type="predicted"/>
<evidence type="ECO:0000313" key="2">
    <source>
        <dbReference type="EMBL" id="CAG9800148.1"/>
    </source>
</evidence>
<evidence type="ECO:0000313" key="3">
    <source>
        <dbReference type="Proteomes" id="UP001153620"/>
    </source>
</evidence>
<protein>
    <submittedName>
        <fullName evidence="2">Uncharacterized protein</fullName>
    </submittedName>
</protein>
<organism evidence="2 3">
    <name type="scientific">Chironomus riparius</name>
    <dbReference type="NCBI Taxonomy" id="315576"/>
    <lineage>
        <taxon>Eukaryota</taxon>
        <taxon>Metazoa</taxon>
        <taxon>Ecdysozoa</taxon>
        <taxon>Arthropoda</taxon>
        <taxon>Hexapoda</taxon>
        <taxon>Insecta</taxon>
        <taxon>Pterygota</taxon>
        <taxon>Neoptera</taxon>
        <taxon>Endopterygota</taxon>
        <taxon>Diptera</taxon>
        <taxon>Nematocera</taxon>
        <taxon>Chironomoidea</taxon>
        <taxon>Chironomidae</taxon>
        <taxon>Chironominae</taxon>
        <taxon>Chironomus</taxon>
    </lineage>
</organism>
<gene>
    <name evidence="2" type="ORF">CHIRRI_LOCUS3099</name>
</gene>
<keyword evidence="1" id="KW-0732">Signal</keyword>
<dbReference type="OrthoDB" id="7736789at2759"/>
<feature type="signal peptide" evidence="1">
    <location>
        <begin position="1"/>
        <end position="21"/>
    </location>
</feature>
<reference evidence="2" key="2">
    <citation type="submission" date="2022-10" db="EMBL/GenBank/DDBJ databases">
        <authorList>
            <consortium name="ENA_rothamsted_submissions"/>
            <consortium name="culmorum"/>
            <person name="King R."/>
        </authorList>
    </citation>
    <scope>NUCLEOTIDE SEQUENCE</scope>
</reference>
<sequence>MSKILQILLIIVACQVFFATSKKYYYSPDETVLHNLKDKNPPSYLSQFRIGKPEKEYLKVAGKTHKTTGPIHTSVRTDKKGNVKWGVRHFVGNKYSR</sequence>
<keyword evidence="3" id="KW-1185">Reference proteome</keyword>
<feature type="chain" id="PRO_5040256954" evidence="1">
    <location>
        <begin position="22"/>
        <end position="97"/>
    </location>
</feature>
<reference evidence="2" key="1">
    <citation type="submission" date="2022-01" db="EMBL/GenBank/DDBJ databases">
        <authorList>
            <person name="King R."/>
        </authorList>
    </citation>
    <scope>NUCLEOTIDE SEQUENCE</scope>
</reference>
<dbReference type="EMBL" id="OU895877">
    <property type="protein sequence ID" value="CAG9800148.1"/>
    <property type="molecule type" value="Genomic_DNA"/>
</dbReference>
<evidence type="ECO:0000256" key="1">
    <source>
        <dbReference type="SAM" id="SignalP"/>
    </source>
</evidence>
<accession>A0A9N9WNZ0</accession>
<dbReference type="Proteomes" id="UP001153620">
    <property type="component" value="Chromosome 1"/>
</dbReference>
<name>A0A9N9WNZ0_9DIPT</name>
<dbReference type="AlphaFoldDB" id="A0A9N9WNZ0"/>